<dbReference type="EMBL" id="JPWB01000010">
    <property type="protein sequence ID" value="RCK19608.1"/>
    <property type="molecule type" value="Genomic_DNA"/>
</dbReference>
<dbReference type="InterPro" id="IPR007452">
    <property type="entry name" value="TamB_C"/>
</dbReference>
<comment type="caution">
    <text evidence="7">The sequence shown here is derived from an EMBL/GenBank/DDBJ whole genome shotgun (WGS) entry which is preliminary data.</text>
</comment>
<dbReference type="GO" id="GO:0005886">
    <property type="term" value="C:plasma membrane"/>
    <property type="evidence" value="ECO:0007669"/>
    <property type="project" value="InterPro"/>
</dbReference>
<name>A0A367V331_9PROT</name>
<dbReference type="PANTHER" id="PTHR36985">
    <property type="entry name" value="TRANSLOCATION AND ASSEMBLY MODULE SUBUNIT TAMB"/>
    <property type="match status" value="1"/>
</dbReference>
<comment type="subcellular location">
    <subcellularLocation>
        <location evidence="1">Membrane</location>
        <topology evidence="1">Single-pass membrane protein</topology>
    </subcellularLocation>
</comment>
<gene>
    <name evidence="7" type="ORF">TH6_18575</name>
</gene>
<proteinExistence type="predicted"/>
<accession>A0A367V331</accession>
<reference evidence="7 8" key="1">
    <citation type="submission" date="2014-07" db="EMBL/GenBank/DDBJ databases">
        <title>Draft genome sequence of Thalassospira profundimaris R8-17.</title>
        <authorList>
            <person name="Lai Q."/>
            <person name="Shao Z."/>
        </authorList>
    </citation>
    <scope>NUCLEOTIDE SEQUENCE [LARGE SCALE GENOMIC DNA]</scope>
    <source>
        <strain evidence="7 8">R8-17</strain>
    </source>
</reference>
<sequence length="1478" mass="154579">MTGSDSLPPKDQKTFSGPRSAKKWLRSGAYVLGGTVFGLVGAIAVAGTGPVLRMATPLINETVSSATDSSFELGRLEGSLWTGLTLDSLIMDRPSDGLHLDIQDVAFDWSPIALFGGQLQVNRVAVASANVILPDGTTPETVQEDDEASGGFALPLSVALDELTLGEIAIVDQVTGKSFLYALNARAKVGTNLSATAFLDLQPRDGGADHLKLDLDFDGPGEKLSAEIDGALGRDGLVMTLAGVDPSVSTDINIALSGDGPANDWKGKLDLSAAGYASLQSDVGVQLSSDVLSFALDGGLAPQERVTEQLPEPLRNTVELGIGGTFDQGDQTLAFDRISIVMADALSLSGVTEINLDENRIAADINADINPEMSALFDGAVSWAELGFTVQADGNLAMPGLALRLDGRDVKTPVSQISNVALRADMPTTDDVDDTLLATLELLTSGSEWNDPGLGAFLGAEQSLSLDAEMSPDFANISVRELVLGMPDIALRGQADIDENLNVTTSGLVADVTDLSIFSAISGLDLRGRGQVAFPDLTWSSTQGLNTGLEVSASQATFGVSDLDRIVGQEPRITGKVTLTPDLDLGVDVDALQTAMINGPLKLIITDAFDKLALESKLDIAPGVVPPDLGLEISPATLTANLEGALSAPPGTIELNLPSLDVAGQSFSDILLTSRMSWSEQSVLSFGNDADFMLGSRAFKLAANVSLPSDELRVEAISLKGQYLALNGDITLPDYSVPMRGDIALSNLDAEFLDQFGVGFGNGTVIADIALRPENDRQTITASASARGLRMVGSDNANPTRIEDVELNATIGNAFDVPEISAKLDGRDIIAGAIAVNDVSLDIKGGLDALAITMDSSGHYQGNVPISTDLIADVSLGDDVSVTASRFDANIGDQAIALRKPLQFVLRANGRQQLDADLTVGTGHLRARLDQEAGQKSIAGELHLNDVDLGPWGRISGYDGLSGTANLDVSFREARGSSPTAQIDGRISGITAKAVADLKPFEMLLDIKLATGTLTGQASLGNGDIEALTAEGTVPLAVSVLEQDFSPDLGAPVSGRVRLNGEIAEFWPYVPAPDHQVSGKIKLSLDVAGTLDDVRWNGDVSLAQGRYENLEYGTILNQMALDGTFDQAGLSIPSFTATDGGNGTVKASVDLDLLDGGEVRYDVSADLRNVALSRKDELQFWADVQTSVTGSQSEADIQSKVSVLRGEVDLTLALPESVPTIDVENLPEASQTQAAEDDKDAEDSFVGNLDVTVDIPGRLFVRGKGLDSEWGGNLDISGTTDDPRISGQLSALRGQLDVIGKTFVIRDSQITFAGASPPDPMLDIEGVYTTEDLVVTAGFQGPSSDPELVLSSNPSLPEDEILSQVLFGKSQGSLSAVEAVQLASALNELSGGGTGLDVVGSIRRFIGADVLQVGGGEDGPEVKVGKYLTEGVYVGTKAGSTPGSSGVEVEIEVTPNISVTSETTEIDSKAGVQYRLDY</sequence>
<dbReference type="PANTHER" id="PTHR36985:SF1">
    <property type="entry name" value="TRANSLOCATION AND ASSEMBLY MODULE SUBUNIT TAMB"/>
    <property type="match status" value="1"/>
</dbReference>
<keyword evidence="2 5" id="KW-0812">Transmembrane</keyword>
<evidence type="ECO:0000256" key="4">
    <source>
        <dbReference type="ARBA" id="ARBA00023136"/>
    </source>
</evidence>
<dbReference type="GO" id="GO:0097347">
    <property type="term" value="C:TAM protein secretion complex"/>
    <property type="evidence" value="ECO:0007669"/>
    <property type="project" value="TreeGrafter"/>
</dbReference>
<feature type="domain" description="Translocation and assembly module TamB C-terminal" evidence="6">
    <location>
        <begin position="1135"/>
        <end position="1478"/>
    </location>
</feature>
<protein>
    <recommendedName>
        <fullName evidence="6">Translocation and assembly module TamB C-terminal domain-containing protein</fullName>
    </recommendedName>
</protein>
<evidence type="ECO:0000256" key="3">
    <source>
        <dbReference type="ARBA" id="ARBA00022989"/>
    </source>
</evidence>
<dbReference type="Proteomes" id="UP000253061">
    <property type="component" value="Unassembled WGS sequence"/>
</dbReference>
<evidence type="ECO:0000256" key="2">
    <source>
        <dbReference type="ARBA" id="ARBA00022692"/>
    </source>
</evidence>
<evidence type="ECO:0000259" key="6">
    <source>
        <dbReference type="Pfam" id="PF04357"/>
    </source>
</evidence>
<evidence type="ECO:0000313" key="7">
    <source>
        <dbReference type="EMBL" id="RCK19608.1"/>
    </source>
</evidence>
<feature type="transmembrane region" description="Helical" evidence="5">
    <location>
        <begin position="29"/>
        <end position="52"/>
    </location>
</feature>
<keyword evidence="3 5" id="KW-1133">Transmembrane helix</keyword>
<dbReference type="GO" id="GO:0009306">
    <property type="term" value="P:protein secretion"/>
    <property type="evidence" value="ECO:0007669"/>
    <property type="project" value="InterPro"/>
</dbReference>
<evidence type="ECO:0000256" key="5">
    <source>
        <dbReference type="SAM" id="Phobius"/>
    </source>
</evidence>
<dbReference type="Pfam" id="PF04357">
    <property type="entry name" value="TamB"/>
    <property type="match status" value="1"/>
</dbReference>
<evidence type="ECO:0000313" key="8">
    <source>
        <dbReference type="Proteomes" id="UP000253061"/>
    </source>
</evidence>
<organism evidence="7 8">
    <name type="scientific">Thalassospira profundimaris</name>
    <dbReference type="NCBI Taxonomy" id="502049"/>
    <lineage>
        <taxon>Bacteria</taxon>
        <taxon>Pseudomonadati</taxon>
        <taxon>Pseudomonadota</taxon>
        <taxon>Alphaproteobacteria</taxon>
        <taxon>Rhodospirillales</taxon>
        <taxon>Thalassospiraceae</taxon>
        <taxon>Thalassospira</taxon>
    </lineage>
</organism>
<evidence type="ECO:0000256" key="1">
    <source>
        <dbReference type="ARBA" id="ARBA00004167"/>
    </source>
</evidence>
<keyword evidence="4 5" id="KW-0472">Membrane</keyword>